<name>A0A4Z2FR63_9TELE</name>
<feature type="region of interest" description="Disordered" evidence="1">
    <location>
        <begin position="25"/>
        <end position="46"/>
    </location>
</feature>
<sequence>MVSGATADERGRQYRGWKGQVDAGSGDFLRGRRDSPPECRTHLRSHPRPPLPWWLEIEWRSRAKRQMLHFLPVGYYLTCLRPGAALTCYRPLYLELLSPVPPTS</sequence>
<evidence type="ECO:0000256" key="1">
    <source>
        <dbReference type="SAM" id="MobiDB-lite"/>
    </source>
</evidence>
<dbReference type="Proteomes" id="UP000314294">
    <property type="component" value="Unassembled WGS sequence"/>
</dbReference>
<protein>
    <submittedName>
        <fullName evidence="2">Uncharacterized protein</fullName>
    </submittedName>
</protein>
<gene>
    <name evidence="2" type="ORF">EYF80_046082</name>
</gene>
<feature type="compositionally biased region" description="Basic and acidic residues" evidence="1">
    <location>
        <begin position="29"/>
        <end position="41"/>
    </location>
</feature>
<accession>A0A4Z2FR63</accession>
<keyword evidence="3" id="KW-1185">Reference proteome</keyword>
<organism evidence="2 3">
    <name type="scientific">Liparis tanakae</name>
    <name type="common">Tanaka's snailfish</name>
    <dbReference type="NCBI Taxonomy" id="230148"/>
    <lineage>
        <taxon>Eukaryota</taxon>
        <taxon>Metazoa</taxon>
        <taxon>Chordata</taxon>
        <taxon>Craniata</taxon>
        <taxon>Vertebrata</taxon>
        <taxon>Euteleostomi</taxon>
        <taxon>Actinopterygii</taxon>
        <taxon>Neopterygii</taxon>
        <taxon>Teleostei</taxon>
        <taxon>Neoteleostei</taxon>
        <taxon>Acanthomorphata</taxon>
        <taxon>Eupercaria</taxon>
        <taxon>Perciformes</taxon>
        <taxon>Cottioidei</taxon>
        <taxon>Cottales</taxon>
        <taxon>Liparidae</taxon>
        <taxon>Liparis</taxon>
    </lineage>
</organism>
<evidence type="ECO:0000313" key="2">
    <source>
        <dbReference type="EMBL" id="TNN43737.1"/>
    </source>
</evidence>
<evidence type="ECO:0000313" key="3">
    <source>
        <dbReference type="Proteomes" id="UP000314294"/>
    </source>
</evidence>
<comment type="caution">
    <text evidence="2">The sequence shown here is derived from an EMBL/GenBank/DDBJ whole genome shotgun (WGS) entry which is preliminary data.</text>
</comment>
<proteinExistence type="predicted"/>
<dbReference type="EMBL" id="SRLO01000948">
    <property type="protein sequence ID" value="TNN43737.1"/>
    <property type="molecule type" value="Genomic_DNA"/>
</dbReference>
<reference evidence="2 3" key="1">
    <citation type="submission" date="2019-03" db="EMBL/GenBank/DDBJ databases">
        <title>First draft genome of Liparis tanakae, snailfish: a comprehensive survey of snailfish specific genes.</title>
        <authorList>
            <person name="Kim W."/>
            <person name="Song I."/>
            <person name="Jeong J.-H."/>
            <person name="Kim D."/>
            <person name="Kim S."/>
            <person name="Ryu S."/>
            <person name="Song J.Y."/>
            <person name="Lee S.K."/>
        </authorList>
    </citation>
    <scope>NUCLEOTIDE SEQUENCE [LARGE SCALE GENOMIC DNA]</scope>
    <source>
        <tissue evidence="2">Muscle</tissue>
    </source>
</reference>
<dbReference type="AlphaFoldDB" id="A0A4Z2FR63"/>